<feature type="region of interest" description="Disordered" evidence="1">
    <location>
        <begin position="108"/>
        <end position="138"/>
    </location>
</feature>
<comment type="caution">
    <text evidence="3">The sequence shown here is derived from an EMBL/GenBank/DDBJ whole genome shotgun (WGS) entry which is preliminary data.</text>
</comment>
<dbReference type="EMBL" id="JAHXZJ010000374">
    <property type="protein sequence ID" value="KAH0560884.1"/>
    <property type="molecule type" value="Genomic_DNA"/>
</dbReference>
<feature type="transmembrane region" description="Helical" evidence="2">
    <location>
        <begin position="253"/>
        <end position="279"/>
    </location>
</feature>
<name>A0AAV7IYH5_COTGL</name>
<keyword evidence="2" id="KW-0472">Membrane</keyword>
<keyword evidence="4" id="KW-1185">Reference proteome</keyword>
<evidence type="ECO:0000313" key="3">
    <source>
        <dbReference type="EMBL" id="KAH0560884.1"/>
    </source>
</evidence>
<keyword evidence="2" id="KW-1133">Transmembrane helix</keyword>
<evidence type="ECO:0000256" key="1">
    <source>
        <dbReference type="SAM" id="MobiDB-lite"/>
    </source>
</evidence>
<organism evidence="3 4">
    <name type="scientific">Cotesia glomerata</name>
    <name type="common">Lepidopteran parasitic wasp</name>
    <name type="synonym">Apanteles glomeratus</name>
    <dbReference type="NCBI Taxonomy" id="32391"/>
    <lineage>
        <taxon>Eukaryota</taxon>
        <taxon>Metazoa</taxon>
        <taxon>Ecdysozoa</taxon>
        <taxon>Arthropoda</taxon>
        <taxon>Hexapoda</taxon>
        <taxon>Insecta</taxon>
        <taxon>Pterygota</taxon>
        <taxon>Neoptera</taxon>
        <taxon>Endopterygota</taxon>
        <taxon>Hymenoptera</taxon>
        <taxon>Apocrita</taxon>
        <taxon>Ichneumonoidea</taxon>
        <taxon>Braconidae</taxon>
        <taxon>Microgastrinae</taxon>
        <taxon>Cotesia</taxon>
    </lineage>
</organism>
<sequence length="338" mass="37400">MTMTSGTNKWASRAVVILQLAAWSAVGIVLLQKGVSSLQKGSEIRNITQTMPNIAGYNPIEKDISVISIVEDSKPRESEELPISPSGNSRIWDVKSMVHKLEKLHQKKANELNSPDEFDEKIDGPRVLESLDSSKEEKLSEDKKDMFISKKSGKTKLAELDELKPLTDIKDVSMKLILPGTNSSLQRQSGMLESERAYEDTYQRPLNFSSSLPEDTEKNNKTWLATVQTSTTKPSIWETRRRLRLSHLSGGGAAAAVAMVAVGAVMLVLGPAVIVLRALDERRQERRFLKLSARDDLPPTYEQATLMDEAPRYSSLSLNTILGPPPPPSPTPARVQLV</sequence>
<accession>A0AAV7IYH5</accession>
<keyword evidence="2" id="KW-0812">Transmembrane</keyword>
<gene>
    <name evidence="3" type="ORF">KQX54_009759</name>
</gene>
<protein>
    <submittedName>
        <fullName evidence="3">Uncharacterized protein</fullName>
    </submittedName>
</protein>
<proteinExistence type="predicted"/>
<dbReference type="AlphaFoldDB" id="A0AAV7IYH5"/>
<dbReference type="Proteomes" id="UP000826195">
    <property type="component" value="Unassembled WGS sequence"/>
</dbReference>
<evidence type="ECO:0000313" key="4">
    <source>
        <dbReference type="Proteomes" id="UP000826195"/>
    </source>
</evidence>
<reference evidence="3 4" key="1">
    <citation type="journal article" date="2021" name="J. Hered.">
        <title>A chromosome-level genome assembly of the parasitoid wasp, Cotesia glomerata (Hymenoptera: Braconidae).</title>
        <authorList>
            <person name="Pinto B.J."/>
            <person name="Weis J.J."/>
            <person name="Gamble T."/>
            <person name="Ode P.J."/>
            <person name="Paul R."/>
            <person name="Zaspel J.M."/>
        </authorList>
    </citation>
    <scope>NUCLEOTIDE SEQUENCE [LARGE SCALE GENOMIC DNA]</scope>
    <source>
        <strain evidence="3">CgM1</strain>
    </source>
</reference>
<feature type="region of interest" description="Disordered" evidence="1">
    <location>
        <begin position="317"/>
        <end position="338"/>
    </location>
</feature>
<evidence type="ECO:0000256" key="2">
    <source>
        <dbReference type="SAM" id="Phobius"/>
    </source>
</evidence>